<reference evidence="1 2" key="1">
    <citation type="submission" date="2020-02" db="EMBL/GenBank/DDBJ databases">
        <title>Complete genome of Muricauda sp. 501str8.</title>
        <authorList>
            <person name="Dong B."/>
            <person name="Zhu S."/>
            <person name="Yang J."/>
            <person name="Chen J."/>
        </authorList>
    </citation>
    <scope>NUCLEOTIDE SEQUENCE [LARGE SCALE GENOMIC DNA]</scope>
    <source>
        <strain evidence="1 2">501str8</strain>
    </source>
</reference>
<name>A0A6G7J150_9FLAO</name>
<accession>A0A6G7J150</accession>
<gene>
    <name evidence="1" type="ORF">GVT53_06460</name>
</gene>
<dbReference type="AlphaFoldDB" id="A0A6G7J150"/>
<dbReference type="RefSeq" id="WP_067030354.1">
    <property type="nucleotide sequence ID" value="NZ_CP049616.1"/>
</dbReference>
<organism evidence="1 2">
    <name type="scientific">Flagellimonas oceani</name>
    <dbReference type="NCBI Taxonomy" id="2698672"/>
    <lineage>
        <taxon>Bacteria</taxon>
        <taxon>Pseudomonadati</taxon>
        <taxon>Bacteroidota</taxon>
        <taxon>Flavobacteriia</taxon>
        <taxon>Flavobacteriales</taxon>
        <taxon>Flavobacteriaceae</taxon>
        <taxon>Flagellimonas</taxon>
    </lineage>
</organism>
<sequence>MNSDGLLNIYEQYYEAELKYGFFIKAKSWQSIGQVMFIAGIDEGQPLRGEPPYFNNPKVIVRLFYADSVSQITESTTSRVVALVDGGTYRYQPVV</sequence>
<evidence type="ECO:0000313" key="1">
    <source>
        <dbReference type="EMBL" id="QII44328.1"/>
    </source>
</evidence>
<dbReference type="KEGG" id="mut:GVT53_06460"/>
<dbReference type="EMBL" id="CP049616">
    <property type="protein sequence ID" value="QII44328.1"/>
    <property type="molecule type" value="Genomic_DNA"/>
</dbReference>
<evidence type="ECO:0000313" key="2">
    <source>
        <dbReference type="Proteomes" id="UP000502928"/>
    </source>
</evidence>
<protein>
    <submittedName>
        <fullName evidence="1">Uncharacterized protein</fullName>
    </submittedName>
</protein>
<dbReference type="Proteomes" id="UP000502928">
    <property type="component" value="Chromosome"/>
</dbReference>
<proteinExistence type="predicted"/>
<keyword evidence="2" id="KW-1185">Reference proteome</keyword>